<dbReference type="Pfam" id="PF01568">
    <property type="entry name" value="Molydop_binding"/>
    <property type="match status" value="1"/>
</dbReference>
<dbReference type="Proteomes" id="UP001176471">
    <property type="component" value="Unassembled WGS sequence"/>
</dbReference>
<keyword evidence="3" id="KW-0408">Iron</keyword>
<proteinExistence type="inferred from homology"/>
<dbReference type="InterPro" id="IPR009010">
    <property type="entry name" value="Asp_de-COase-like_dom_sf"/>
</dbReference>
<evidence type="ECO:0000313" key="8">
    <source>
        <dbReference type="Proteomes" id="UP001176471"/>
    </source>
</evidence>
<dbReference type="PANTHER" id="PTHR43742:SF6">
    <property type="entry name" value="OXIDOREDUCTASE YYAE-RELATED"/>
    <property type="match status" value="1"/>
</dbReference>
<accession>A0ABT8ZMI2</accession>
<dbReference type="InterPro" id="IPR006963">
    <property type="entry name" value="Mopterin_OxRdtase_4Fe-4S_dom"/>
</dbReference>
<dbReference type="SMART" id="SM00926">
    <property type="entry name" value="Molybdop_Fe4S4"/>
    <property type="match status" value="1"/>
</dbReference>
<dbReference type="SUPFAM" id="SSF53706">
    <property type="entry name" value="Formate dehydrogenase/DMSO reductase, domains 1-3"/>
    <property type="match status" value="1"/>
</dbReference>
<organism evidence="7 8">
    <name type="scientific">Sphingobium cyanobacteriorum</name>
    <dbReference type="NCBI Taxonomy" id="3063954"/>
    <lineage>
        <taxon>Bacteria</taxon>
        <taxon>Pseudomonadati</taxon>
        <taxon>Pseudomonadota</taxon>
        <taxon>Alphaproteobacteria</taxon>
        <taxon>Sphingomonadales</taxon>
        <taxon>Sphingomonadaceae</taxon>
        <taxon>Sphingobium</taxon>
    </lineage>
</organism>
<evidence type="ECO:0000313" key="7">
    <source>
        <dbReference type="EMBL" id="MDO7835608.1"/>
    </source>
</evidence>
<sequence length="705" mass="77621">MGERRTAHSFCRICSGSCGVMLDIEDDRIVAIRGDKAHPLTRGYACMKGLQAPDMLHGPDRVTQALRRQKDGAHVPVPVDEALDEIAERLKGIIEAHGPRSVAGWRGTNPWFQTLSHYALPGWLASLGSDQFYSSMTIDQSAKWVAMERIGVWAAGRHMATESDVWMLVGNNPLVSVSAGALSFNPQKTLKALKERGMKLIVVDPRRTQTAEMADLHLALRPGEDVTLAAGLLHVILREGREDKMFCEQFVAGMDALRAAVAPFTPDAVARRAGVDRDMLVEAAHIFAAGPKGCVQTGTGPDMGPHSNLAEHLYECLNVICGRFPRAGDVVGNPGVMSPRTPRRAQVAPPRRRWTKGRPSRVRGIGPMQGEMMAGTLAEEIMAPDADRVRSLFVVGGNPASSMPDQRRMVDALRALDLLVLVDPTFNETARLADFILPARLLYEVPAVPLLNVETYFFPMPFAQYTPAVVPAPPETQDDWRYLWDISRRLGVPYRFNGMDLDMERAPTSEALLAMLLDRSQVPLDTIARYPSGHLFDVAEQRVEASDRDARFEVMPTDVAEELAGVARESDHARSAEFPLRLIAHRVRETYNGQYRLLPKIRQRMATNRAWCHPDDLRDAGFAEDDIVDIVSSFGRVPAVLGADAAVRRGAVAMTHGFGGLPDDPEDVREAGANPNQLIDAVRDCEPINAMPRMTAIPIRIEARG</sequence>
<dbReference type="Pfam" id="PF04879">
    <property type="entry name" value="Molybdop_Fe4S4"/>
    <property type="match status" value="1"/>
</dbReference>
<keyword evidence="2" id="KW-0479">Metal-binding</keyword>
<reference evidence="7" key="1">
    <citation type="submission" date="2023-07" db="EMBL/GenBank/DDBJ databases">
        <title>Bacterial whole genome sequence for Sphingobium sp. HBC34.</title>
        <authorList>
            <person name="Le V."/>
            <person name="Ko S.-R."/>
            <person name="Ahn C.-Y."/>
            <person name="Oh H.-M."/>
        </authorList>
    </citation>
    <scope>NUCLEOTIDE SEQUENCE</scope>
    <source>
        <strain evidence="7">HBC34</strain>
    </source>
</reference>
<name>A0ABT8ZMI2_9SPHN</name>
<dbReference type="InterPro" id="IPR006657">
    <property type="entry name" value="MoPterin_dinucl-bd_dom"/>
</dbReference>
<evidence type="ECO:0000256" key="5">
    <source>
        <dbReference type="SAM" id="MobiDB-lite"/>
    </source>
</evidence>
<evidence type="ECO:0000256" key="4">
    <source>
        <dbReference type="ARBA" id="ARBA00023014"/>
    </source>
</evidence>
<feature type="region of interest" description="Disordered" evidence="5">
    <location>
        <begin position="332"/>
        <end position="367"/>
    </location>
</feature>
<evidence type="ECO:0000256" key="3">
    <source>
        <dbReference type="ARBA" id="ARBA00023004"/>
    </source>
</evidence>
<dbReference type="PANTHER" id="PTHR43742">
    <property type="entry name" value="TRIMETHYLAMINE-N-OXIDE REDUCTASE"/>
    <property type="match status" value="1"/>
</dbReference>
<dbReference type="Pfam" id="PF00384">
    <property type="entry name" value="Molybdopterin"/>
    <property type="match status" value="1"/>
</dbReference>
<dbReference type="PROSITE" id="PS51669">
    <property type="entry name" value="4FE4S_MOW_BIS_MGD"/>
    <property type="match status" value="1"/>
</dbReference>
<dbReference type="InterPro" id="IPR006656">
    <property type="entry name" value="Mopterin_OxRdtase"/>
</dbReference>
<comment type="similarity">
    <text evidence="1">Belongs to the prokaryotic molybdopterin-containing oxidoreductase family.</text>
</comment>
<protein>
    <submittedName>
        <fullName evidence="7">Molybdopterin-dependent oxidoreductase</fullName>
    </submittedName>
</protein>
<dbReference type="Gene3D" id="3.40.50.740">
    <property type="match status" value="1"/>
</dbReference>
<comment type="caution">
    <text evidence="7">The sequence shown here is derived from an EMBL/GenBank/DDBJ whole genome shotgun (WGS) entry which is preliminary data.</text>
</comment>
<dbReference type="EMBL" id="JAUQOM010000004">
    <property type="protein sequence ID" value="MDO7835608.1"/>
    <property type="molecule type" value="Genomic_DNA"/>
</dbReference>
<dbReference type="Gene3D" id="2.20.25.90">
    <property type="entry name" value="ADC-like domains"/>
    <property type="match status" value="1"/>
</dbReference>
<dbReference type="InterPro" id="IPR050612">
    <property type="entry name" value="Prok_Mopterin_Oxidored"/>
</dbReference>
<dbReference type="Gene3D" id="3.40.228.10">
    <property type="entry name" value="Dimethylsulfoxide Reductase, domain 2"/>
    <property type="match status" value="1"/>
</dbReference>
<evidence type="ECO:0000259" key="6">
    <source>
        <dbReference type="PROSITE" id="PS51669"/>
    </source>
</evidence>
<evidence type="ECO:0000256" key="1">
    <source>
        <dbReference type="ARBA" id="ARBA00010312"/>
    </source>
</evidence>
<keyword evidence="4" id="KW-0411">Iron-sulfur</keyword>
<dbReference type="Gene3D" id="2.40.40.20">
    <property type="match status" value="1"/>
</dbReference>
<keyword evidence="8" id="KW-1185">Reference proteome</keyword>
<dbReference type="SUPFAM" id="SSF50692">
    <property type="entry name" value="ADC-like"/>
    <property type="match status" value="1"/>
</dbReference>
<gene>
    <name evidence="7" type="ORF">Q4610_11190</name>
</gene>
<feature type="domain" description="4Fe-4S Mo/W bis-MGD-type" evidence="6">
    <location>
        <begin position="1"/>
        <end position="60"/>
    </location>
</feature>
<evidence type="ECO:0000256" key="2">
    <source>
        <dbReference type="ARBA" id="ARBA00022723"/>
    </source>
</evidence>
<feature type="compositionally biased region" description="Basic residues" evidence="5">
    <location>
        <begin position="350"/>
        <end position="361"/>
    </location>
</feature>